<protein>
    <submittedName>
        <fullName evidence="1">Uncharacterized protein</fullName>
    </submittedName>
</protein>
<evidence type="ECO:0000313" key="2">
    <source>
        <dbReference type="Proteomes" id="UP000015105"/>
    </source>
</evidence>
<dbReference type="Proteomes" id="UP000015105">
    <property type="component" value="Chromosome 4D"/>
</dbReference>
<name>A0A453I213_AEGTS</name>
<proteinExistence type="predicted"/>
<accession>A0A453I213</accession>
<keyword evidence="2" id="KW-1185">Reference proteome</keyword>
<sequence>MCYRKFRRWMKPEGSAPLGSNNLSHVLLNFWRNGKFHSKAECLNVDI</sequence>
<reference evidence="2" key="1">
    <citation type="journal article" date="2014" name="Science">
        <title>Ancient hybridizations among the ancestral genomes of bread wheat.</title>
        <authorList>
            <consortium name="International Wheat Genome Sequencing Consortium,"/>
            <person name="Marcussen T."/>
            <person name="Sandve S.R."/>
            <person name="Heier L."/>
            <person name="Spannagl M."/>
            <person name="Pfeifer M."/>
            <person name="Jakobsen K.S."/>
            <person name="Wulff B.B."/>
            <person name="Steuernagel B."/>
            <person name="Mayer K.F."/>
            <person name="Olsen O.A."/>
        </authorList>
    </citation>
    <scope>NUCLEOTIDE SEQUENCE [LARGE SCALE GENOMIC DNA]</scope>
    <source>
        <strain evidence="2">cv. AL8/78</strain>
    </source>
</reference>
<reference evidence="2" key="2">
    <citation type="journal article" date="2017" name="Nat. Plants">
        <title>The Aegilops tauschii genome reveals multiple impacts of transposons.</title>
        <authorList>
            <person name="Zhao G."/>
            <person name="Zou C."/>
            <person name="Li K."/>
            <person name="Wang K."/>
            <person name="Li T."/>
            <person name="Gao L."/>
            <person name="Zhang X."/>
            <person name="Wang H."/>
            <person name="Yang Z."/>
            <person name="Liu X."/>
            <person name="Jiang W."/>
            <person name="Mao L."/>
            <person name="Kong X."/>
            <person name="Jiao Y."/>
            <person name="Jia J."/>
        </authorList>
    </citation>
    <scope>NUCLEOTIDE SEQUENCE [LARGE SCALE GENOMIC DNA]</scope>
    <source>
        <strain evidence="2">cv. AL8/78</strain>
    </source>
</reference>
<reference evidence="1" key="3">
    <citation type="journal article" date="2017" name="Nature">
        <title>Genome sequence of the progenitor of the wheat D genome Aegilops tauschii.</title>
        <authorList>
            <person name="Luo M.C."/>
            <person name="Gu Y.Q."/>
            <person name="Puiu D."/>
            <person name="Wang H."/>
            <person name="Twardziok S.O."/>
            <person name="Deal K.R."/>
            <person name="Huo N."/>
            <person name="Zhu T."/>
            <person name="Wang L."/>
            <person name="Wang Y."/>
            <person name="McGuire P.E."/>
            <person name="Liu S."/>
            <person name="Long H."/>
            <person name="Ramasamy R.K."/>
            <person name="Rodriguez J.C."/>
            <person name="Van S.L."/>
            <person name="Yuan L."/>
            <person name="Wang Z."/>
            <person name="Xia Z."/>
            <person name="Xiao L."/>
            <person name="Anderson O.D."/>
            <person name="Ouyang S."/>
            <person name="Liang Y."/>
            <person name="Zimin A.V."/>
            <person name="Pertea G."/>
            <person name="Qi P."/>
            <person name="Bennetzen J.L."/>
            <person name="Dai X."/>
            <person name="Dawson M.W."/>
            <person name="Muller H.G."/>
            <person name="Kugler K."/>
            <person name="Rivarola-Duarte L."/>
            <person name="Spannagl M."/>
            <person name="Mayer K.F.X."/>
            <person name="Lu F.H."/>
            <person name="Bevan M.W."/>
            <person name="Leroy P."/>
            <person name="Li P."/>
            <person name="You F.M."/>
            <person name="Sun Q."/>
            <person name="Liu Z."/>
            <person name="Lyons E."/>
            <person name="Wicker T."/>
            <person name="Salzberg S.L."/>
            <person name="Devos K.M."/>
            <person name="Dvorak J."/>
        </authorList>
    </citation>
    <scope>NUCLEOTIDE SEQUENCE [LARGE SCALE GENOMIC DNA]</scope>
    <source>
        <strain evidence="1">cv. AL8/78</strain>
    </source>
</reference>
<reference evidence="1" key="4">
    <citation type="submission" date="2019-03" db="UniProtKB">
        <authorList>
            <consortium name="EnsemblPlants"/>
        </authorList>
    </citation>
    <scope>IDENTIFICATION</scope>
</reference>
<reference evidence="1" key="5">
    <citation type="journal article" date="2021" name="G3 (Bethesda)">
        <title>Aegilops tauschii genome assembly Aet v5.0 features greater sequence contiguity and improved annotation.</title>
        <authorList>
            <person name="Wang L."/>
            <person name="Zhu T."/>
            <person name="Rodriguez J.C."/>
            <person name="Deal K.R."/>
            <person name="Dubcovsky J."/>
            <person name="McGuire P.E."/>
            <person name="Lux T."/>
            <person name="Spannagl M."/>
            <person name="Mayer K.F.X."/>
            <person name="Baldrich P."/>
            <person name="Meyers B.C."/>
            <person name="Huo N."/>
            <person name="Gu Y.Q."/>
            <person name="Zhou H."/>
            <person name="Devos K.M."/>
            <person name="Bennetzen J.L."/>
            <person name="Unver T."/>
            <person name="Budak H."/>
            <person name="Gulick P.J."/>
            <person name="Galiba G."/>
            <person name="Kalapos B."/>
            <person name="Nelson D.R."/>
            <person name="Li P."/>
            <person name="You F.M."/>
            <person name="Luo M.C."/>
            <person name="Dvorak J."/>
        </authorList>
    </citation>
    <scope>NUCLEOTIDE SEQUENCE [LARGE SCALE GENOMIC DNA]</scope>
    <source>
        <strain evidence="1">cv. AL8/78</strain>
    </source>
</reference>
<organism evidence="1 2">
    <name type="scientific">Aegilops tauschii subsp. strangulata</name>
    <name type="common">Goatgrass</name>
    <dbReference type="NCBI Taxonomy" id="200361"/>
    <lineage>
        <taxon>Eukaryota</taxon>
        <taxon>Viridiplantae</taxon>
        <taxon>Streptophyta</taxon>
        <taxon>Embryophyta</taxon>
        <taxon>Tracheophyta</taxon>
        <taxon>Spermatophyta</taxon>
        <taxon>Magnoliopsida</taxon>
        <taxon>Liliopsida</taxon>
        <taxon>Poales</taxon>
        <taxon>Poaceae</taxon>
        <taxon>BOP clade</taxon>
        <taxon>Pooideae</taxon>
        <taxon>Triticodae</taxon>
        <taxon>Triticeae</taxon>
        <taxon>Triticinae</taxon>
        <taxon>Aegilops</taxon>
    </lineage>
</organism>
<dbReference type="AlphaFoldDB" id="A0A453I213"/>
<dbReference type="Gramene" id="AET4Gv20414200.15">
    <property type="protein sequence ID" value="AET4Gv20414200.15"/>
    <property type="gene ID" value="AET4Gv20414200"/>
</dbReference>
<evidence type="ECO:0000313" key="1">
    <source>
        <dbReference type="EnsemblPlants" id="AET4Gv20414200.15"/>
    </source>
</evidence>
<dbReference type="EnsemblPlants" id="AET4Gv20414200.15">
    <property type="protein sequence ID" value="AET4Gv20414200.15"/>
    <property type="gene ID" value="AET4Gv20414200"/>
</dbReference>